<dbReference type="AlphaFoldDB" id="A0A846QT02"/>
<sequence>MNEKRRCECSLIFLFIPCVFLVGCIEELELERLDTNDFDDVLVVEAVLTNEMKKQRVLLSRATNRLDIITDTIYDPATPINYNKGVGVDTEENASVMILDELGNKFDFEEVVSGTYMSLQPFQAELGKNYHLEITTKDGEQYISNEMSIAGISQITDLYAERIINDLGEEGMSIYINSEEVQGDSQFYRYTYEESYKIIAPNWAPMDFKLSNYEPCALPVPTYDLEIIPREEEERVCYNTVDSNTIIQNSTVELSENKVLRFPIRFINRNDYILTYRYSILAKQFVQSAPAYSYYNRLEKFSQTGSLFSQIQPGLLNGNIVNKNDLGDNVLGYFEVASVTERRLFFNYEDFFPNEPLPPYVFNCDNLLSAPESHVSFCFSGLSMNSCPQSVIERVNMDLISYVSDNDIGLGACPGPHIFTPNICGDCTTLGSNVVPEFWIEE</sequence>
<organism evidence="1 2">
    <name type="scientific">Saonia flava</name>
    <dbReference type="NCBI Taxonomy" id="523696"/>
    <lineage>
        <taxon>Bacteria</taxon>
        <taxon>Pseudomonadati</taxon>
        <taxon>Bacteroidota</taxon>
        <taxon>Flavobacteriia</taxon>
        <taxon>Flavobacteriales</taxon>
        <taxon>Flavobacteriaceae</taxon>
        <taxon>Saonia</taxon>
    </lineage>
</organism>
<dbReference type="EMBL" id="JAATJJ010000001">
    <property type="protein sequence ID" value="NJB70090.1"/>
    <property type="molecule type" value="Genomic_DNA"/>
</dbReference>
<reference evidence="1 2" key="1">
    <citation type="submission" date="2020-03" db="EMBL/GenBank/DDBJ databases">
        <title>Genomic Encyclopedia of Type Strains, Phase IV (KMG-IV): sequencing the most valuable type-strain genomes for metagenomic binning, comparative biology and taxonomic classification.</title>
        <authorList>
            <person name="Goeker M."/>
        </authorList>
    </citation>
    <scope>NUCLEOTIDE SEQUENCE [LARGE SCALE GENOMIC DNA]</scope>
    <source>
        <strain evidence="1 2">DSM 29762</strain>
    </source>
</reference>
<dbReference type="Proteomes" id="UP000590442">
    <property type="component" value="Unassembled WGS sequence"/>
</dbReference>
<evidence type="ECO:0000313" key="2">
    <source>
        <dbReference type="Proteomes" id="UP000590442"/>
    </source>
</evidence>
<dbReference type="Pfam" id="PF14054">
    <property type="entry name" value="DUF4249"/>
    <property type="match status" value="1"/>
</dbReference>
<proteinExistence type="predicted"/>
<evidence type="ECO:0000313" key="1">
    <source>
        <dbReference type="EMBL" id="NJB70090.1"/>
    </source>
</evidence>
<comment type="caution">
    <text evidence="1">The sequence shown here is derived from an EMBL/GenBank/DDBJ whole genome shotgun (WGS) entry which is preliminary data.</text>
</comment>
<dbReference type="RefSeq" id="WP_167960596.1">
    <property type="nucleotide sequence ID" value="NZ_JAATJJ010000001.1"/>
</dbReference>
<protein>
    <recommendedName>
        <fullName evidence="3">DUF4249 domain-containing protein</fullName>
    </recommendedName>
</protein>
<name>A0A846QT02_9FLAO</name>
<accession>A0A846QT02</accession>
<keyword evidence="2" id="KW-1185">Reference proteome</keyword>
<dbReference type="PROSITE" id="PS51257">
    <property type="entry name" value="PROKAR_LIPOPROTEIN"/>
    <property type="match status" value="1"/>
</dbReference>
<gene>
    <name evidence="1" type="ORF">GGR42_000552</name>
</gene>
<evidence type="ECO:0008006" key="3">
    <source>
        <dbReference type="Google" id="ProtNLM"/>
    </source>
</evidence>
<dbReference type="InterPro" id="IPR025345">
    <property type="entry name" value="DUF4249"/>
</dbReference>